<protein>
    <submittedName>
        <fullName evidence="1">Uncharacterized protein</fullName>
    </submittedName>
</protein>
<dbReference type="AlphaFoldDB" id="A0A7R9LC59"/>
<gene>
    <name evidence="1" type="ORF">OSB1V03_LOCUS17609</name>
</gene>
<dbReference type="EMBL" id="CAJPIZ010021528">
    <property type="protein sequence ID" value="CAG2117656.1"/>
    <property type="molecule type" value="Genomic_DNA"/>
</dbReference>
<evidence type="ECO:0000313" key="2">
    <source>
        <dbReference type="Proteomes" id="UP000759131"/>
    </source>
</evidence>
<dbReference type="PANTHER" id="PTHR33964:SF1">
    <property type="entry name" value="RE45066P"/>
    <property type="match status" value="1"/>
</dbReference>
<sequence length="217" mass="24351">MDKAMSKLIVIGQKSLKFPTTARQLRPYCNHALKTLDQITAYSEQCMSKFGRDAAKVLLHSVTTELRGVCKTGRLTKRAKDLMKAAPCANAGLKNFQKCNTKLIEKFTGVMNAPVKQRIPMSCCNFHQLIRCLADEADDVKQCSRKTVDFIVKYVNKLIEPILMIMCSDYSEPSDRCDALVERTPNATASQRRYKSFLMPIINVAMSLGDESSELAK</sequence>
<dbReference type="PANTHER" id="PTHR33964">
    <property type="entry name" value="RE45066P-RELATED"/>
    <property type="match status" value="1"/>
</dbReference>
<name>A0A7R9LC59_9ACAR</name>
<organism evidence="1">
    <name type="scientific">Medioppia subpectinata</name>
    <dbReference type="NCBI Taxonomy" id="1979941"/>
    <lineage>
        <taxon>Eukaryota</taxon>
        <taxon>Metazoa</taxon>
        <taxon>Ecdysozoa</taxon>
        <taxon>Arthropoda</taxon>
        <taxon>Chelicerata</taxon>
        <taxon>Arachnida</taxon>
        <taxon>Acari</taxon>
        <taxon>Acariformes</taxon>
        <taxon>Sarcoptiformes</taxon>
        <taxon>Oribatida</taxon>
        <taxon>Brachypylina</taxon>
        <taxon>Oppioidea</taxon>
        <taxon>Oppiidae</taxon>
        <taxon>Medioppia</taxon>
    </lineage>
</organism>
<dbReference type="EMBL" id="OC876103">
    <property type="protein sequence ID" value="CAD7638961.1"/>
    <property type="molecule type" value="Genomic_DNA"/>
</dbReference>
<proteinExistence type="predicted"/>
<keyword evidence="2" id="KW-1185">Reference proteome</keyword>
<accession>A0A7R9LC59</accession>
<evidence type="ECO:0000313" key="1">
    <source>
        <dbReference type="EMBL" id="CAD7638961.1"/>
    </source>
</evidence>
<dbReference type="OrthoDB" id="6493498at2759"/>
<dbReference type="Proteomes" id="UP000759131">
    <property type="component" value="Unassembled WGS sequence"/>
</dbReference>
<reference evidence="1" key="1">
    <citation type="submission" date="2020-11" db="EMBL/GenBank/DDBJ databases">
        <authorList>
            <person name="Tran Van P."/>
        </authorList>
    </citation>
    <scope>NUCLEOTIDE SEQUENCE</scope>
</reference>